<accession>A0A495J0Y4</accession>
<protein>
    <submittedName>
        <fullName evidence="1">Uncharacterized protein</fullName>
    </submittedName>
</protein>
<dbReference type="Proteomes" id="UP000268007">
    <property type="component" value="Unassembled WGS sequence"/>
</dbReference>
<gene>
    <name evidence="1" type="ORF">BDD43_2831</name>
</gene>
<reference evidence="1 2" key="1">
    <citation type="submission" date="2018-10" db="EMBL/GenBank/DDBJ databases">
        <title>Genomic Encyclopedia of Archaeal and Bacterial Type Strains, Phase II (KMG-II): from individual species to whole genera.</title>
        <authorList>
            <person name="Goeker M."/>
        </authorList>
    </citation>
    <scope>NUCLEOTIDE SEQUENCE [LARGE SCALE GENOMIC DNA]</scope>
    <source>
        <strain evidence="1 2">DSM 18602</strain>
    </source>
</reference>
<evidence type="ECO:0000313" key="1">
    <source>
        <dbReference type="EMBL" id="RKR82646.1"/>
    </source>
</evidence>
<dbReference type="EMBL" id="RBKU01000001">
    <property type="protein sequence ID" value="RKR82646.1"/>
    <property type="molecule type" value="Genomic_DNA"/>
</dbReference>
<dbReference type="OrthoDB" id="794085at2"/>
<dbReference type="RefSeq" id="WP_121198230.1">
    <property type="nucleotide sequence ID" value="NZ_RBKU01000001.1"/>
</dbReference>
<comment type="caution">
    <text evidence="1">The sequence shown here is derived from an EMBL/GenBank/DDBJ whole genome shotgun (WGS) entry which is preliminary data.</text>
</comment>
<organism evidence="1 2">
    <name type="scientific">Mucilaginibacter gracilis</name>
    <dbReference type="NCBI Taxonomy" id="423350"/>
    <lineage>
        <taxon>Bacteria</taxon>
        <taxon>Pseudomonadati</taxon>
        <taxon>Bacteroidota</taxon>
        <taxon>Sphingobacteriia</taxon>
        <taxon>Sphingobacteriales</taxon>
        <taxon>Sphingobacteriaceae</taxon>
        <taxon>Mucilaginibacter</taxon>
    </lineage>
</organism>
<proteinExistence type="predicted"/>
<dbReference type="AlphaFoldDB" id="A0A495J0Y4"/>
<name>A0A495J0Y4_9SPHI</name>
<keyword evidence="2" id="KW-1185">Reference proteome</keyword>
<sequence length="205" mass="23000">MAKNLSQANAALLEGLGENKSKFTTILSAAENACAEFIKRVKANIQSIPDFVNTGSIENLTLESSGNEIHIKGSEHLLYQNYGVKGSESSALAPNSPYSYTDKRPPIEPFLAYIKTKNIRLVHNERYYGKPSPFKEITLDKAQLKLAWAMSTKVFKEGFKPQPIKWEQEKEKLKQDLKDNAKGFIIGKLKTEIYNKYGNKIDPTG</sequence>
<evidence type="ECO:0000313" key="2">
    <source>
        <dbReference type="Proteomes" id="UP000268007"/>
    </source>
</evidence>